<dbReference type="GO" id="GO:0000271">
    <property type="term" value="P:polysaccharide biosynthetic process"/>
    <property type="evidence" value="ECO:0007669"/>
    <property type="project" value="TreeGrafter"/>
</dbReference>
<proteinExistence type="inferred from homology"/>
<dbReference type="CDD" id="cd00616">
    <property type="entry name" value="AHBA_syn"/>
    <property type="match status" value="1"/>
</dbReference>
<dbReference type="EMBL" id="CP016282">
    <property type="protein sequence ID" value="ANP74098.1"/>
    <property type="molecule type" value="Genomic_DNA"/>
</dbReference>
<comment type="similarity">
    <text evidence="2 5">Belongs to the DegT/DnrJ/EryC1 family.</text>
</comment>
<dbReference type="Gene3D" id="3.40.640.10">
    <property type="entry name" value="Type I PLP-dependent aspartate aminotransferase-like (Major domain)"/>
    <property type="match status" value="1"/>
</dbReference>
<dbReference type="SUPFAM" id="SSF53383">
    <property type="entry name" value="PLP-dependent transferases"/>
    <property type="match status" value="1"/>
</dbReference>
<evidence type="ECO:0000256" key="2">
    <source>
        <dbReference type="ARBA" id="ARBA00037999"/>
    </source>
</evidence>
<sequence>MTEITKIPLVDLQLQHAAIEDEVRDGFDRVLASGAYILGPEVDAFEAEFSAYCGIGHVVGVGNGTDALELALRAGRIGPGDDVIVPVNTYVATAEAVLRSGASLRLVDCDENFLIDPAATAAALGPRVRAIIGVHLYGQAAPMETLRDLAGNDVLLVEDAAQSQGALRHGSRAGSLGDIAGTSFYPGKNLGAYGDAGAVMTDSAELAERVRMMRNHGGVRRYEHNLIGVNSRLDGLQAVVLRAKLARLDGWNQWRRDAAAVYDDLVADLPDVRAPRVVAGNEHVFHLYVIRVPRRDLVVNRLNAVGIGASVHYPAPVHLLPAFAFLGQGIGEFPVAESLAGEIMSLPIYPGISRGQQEHIVDELRRAIEA</sequence>
<feature type="modified residue" description="N6-(pyridoxal phosphate)lysine" evidence="4">
    <location>
        <position position="188"/>
    </location>
</feature>
<gene>
    <name evidence="6" type="ORF">PA27867_3168</name>
</gene>
<dbReference type="PATRIC" id="fig|670052.7.peg.3259"/>
<evidence type="ECO:0000256" key="1">
    <source>
        <dbReference type="ARBA" id="ARBA00022898"/>
    </source>
</evidence>
<accession>A0A1B1BNK7</accession>
<dbReference type="STRING" id="670052.PA27867_3168"/>
<dbReference type="PANTHER" id="PTHR30244:SF36">
    <property type="entry name" value="3-OXO-GLUCOSE-6-PHOSPHATE:GLUTAMATE AMINOTRANSFERASE"/>
    <property type="match status" value="1"/>
</dbReference>
<dbReference type="AlphaFoldDB" id="A0A1B1BNK7"/>
<dbReference type="InterPro" id="IPR015422">
    <property type="entry name" value="PyrdxlP-dep_Trfase_small"/>
</dbReference>
<keyword evidence="1 4" id="KW-0663">Pyridoxal phosphate</keyword>
<feature type="active site" description="Proton acceptor" evidence="3">
    <location>
        <position position="188"/>
    </location>
</feature>
<name>A0A1B1BNK7_9MICO</name>
<dbReference type="KEGG" id="cart:PA27867_3168"/>
<dbReference type="PANTHER" id="PTHR30244">
    <property type="entry name" value="TRANSAMINASE"/>
    <property type="match status" value="1"/>
</dbReference>
<dbReference type="Pfam" id="PF01041">
    <property type="entry name" value="DegT_DnrJ_EryC1"/>
    <property type="match status" value="1"/>
</dbReference>
<evidence type="ECO:0000313" key="7">
    <source>
        <dbReference type="Proteomes" id="UP000092582"/>
    </source>
</evidence>
<dbReference type="RefSeq" id="WP_066598006.1">
    <property type="nucleotide sequence ID" value="NZ_CP016282.1"/>
</dbReference>
<reference evidence="6 7" key="1">
    <citation type="submission" date="2016-06" db="EMBL/GenBank/DDBJ databases">
        <title>Genome sequencing of Cryobacterium arcticum PAMC 27867.</title>
        <authorList>
            <person name="Lee J."/>
            <person name="Kim O.-S."/>
        </authorList>
    </citation>
    <scope>NUCLEOTIDE SEQUENCE [LARGE SCALE GENOMIC DNA]</scope>
    <source>
        <strain evidence="6 7">PAMC 27867</strain>
    </source>
</reference>
<evidence type="ECO:0000256" key="4">
    <source>
        <dbReference type="PIRSR" id="PIRSR000390-2"/>
    </source>
</evidence>
<evidence type="ECO:0000313" key="6">
    <source>
        <dbReference type="EMBL" id="ANP74098.1"/>
    </source>
</evidence>
<dbReference type="Proteomes" id="UP000092582">
    <property type="component" value="Chromosome 1"/>
</dbReference>
<dbReference type="InterPro" id="IPR015424">
    <property type="entry name" value="PyrdxlP-dep_Trfase"/>
</dbReference>
<dbReference type="GO" id="GO:0008483">
    <property type="term" value="F:transaminase activity"/>
    <property type="evidence" value="ECO:0007669"/>
    <property type="project" value="TreeGrafter"/>
</dbReference>
<organism evidence="6 7">
    <name type="scientific">Cryobacterium arcticum</name>
    <dbReference type="NCBI Taxonomy" id="670052"/>
    <lineage>
        <taxon>Bacteria</taxon>
        <taxon>Bacillati</taxon>
        <taxon>Actinomycetota</taxon>
        <taxon>Actinomycetes</taxon>
        <taxon>Micrococcales</taxon>
        <taxon>Microbacteriaceae</taxon>
        <taxon>Cryobacterium</taxon>
    </lineage>
</organism>
<dbReference type="InterPro" id="IPR000653">
    <property type="entry name" value="DegT/StrS_aminotransferase"/>
</dbReference>
<keyword evidence="7" id="KW-1185">Reference proteome</keyword>
<dbReference type="GO" id="GO:0030170">
    <property type="term" value="F:pyridoxal phosphate binding"/>
    <property type="evidence" value="ECO:0007669"/>
    <property type="project" value="TreeGrafter"/>
</dbReference>
<dbReference type="OrthoDB" id="9804264at2"/>
<evidence type="ECO:0000256" key="3">
    <source>
        <dbReference type="PIRSR" id="PIRSR000390-1"/>
    </source>
</evidence>
<evidence type="ECO:0000256" key="5">
    <source>
        <dbReference type="RuleBase" id="RU004508"/>
    </source>
</evidence>
<dbReference type="PIRSF" id="PIRSF000390">
    <property type="entry name" value="PLP_StrS"/>
    <property type="match status" value="1"/>
</dbReference>
<dbReference type="Gene3D" id="3.90.1150.10">
    <property type="entry name" value="Aspartate Aminotransferase, domain 1"/>
    <property type="match status" value="1"/>
</dbReference>
<protein>
    <submittedName>
        <fullName evidence="6">Erythromycin biosynthesis sensory transduction protein eryC1</fullName>
    </submittedName>
</protein>
<dbReference type="InterPro" id="IPR015421">
    <property type="entry name" value="PyrdxlP-dep_Trfase_major"/>
</dbReference>